<evidence type="ECO:0000259" key="3">
    <source>
        <dbReference type="Pfam" id="PF18879"/>
    </source>
</evidence>
<evidence type="ECO:0000313" key="4">
    <source>
        <dbReference type="EMBL" id="SOX55907.1"/>
    </source>
</evidence>
<comment type="caution">
    <text evidence="4">The sequence shown here is derived from an EMBL/GenBank/DDBJ whole genome shotgun (WGS) entry which is preliminary data.</text>
</comment>
<dbReference type="EMBL" id="FXEG02000005">
    <property type="protein sequence ID" value="SOX55907.1"/>
    <property type="molecule type" value="Genomic_DNA"/>
</dbReference>
<evidence type="ECO:0000313" key="5">
    <source>
        <dbReference type="Proteomes" id="UP000236318"/>
    </source>
</evidence>
<organism evidence="4 5">
    <name type="scientific">Mycobacterium ahvazicum</name>
    <dbReference type="NCBI Taxonomy" id="1964395"/>
    <lineage>
        <taxon>Bacteria</taxon>
        <taxon>Bacillati</taxon>
        <taxon>Actinomycetota</taxon>
        <taxon>Actinomycetes</taxon>
        <taxon>Mycobacteriales</taxon>
        <taxon>Mycobacteriaceae</taxon>
        <taxon>Mycobacterium</taxon>
        <taxon>Mycobacterium simiae complex</taxon>
    </lineage>
</organism>
<feature type="compositionally biased region" description="Low complexity" evidence="1">
    <location>
        <begin position="432"/>
        <end position="445"/>
    </location>
</feature>
<name>A0A2K4YGK4_9MYCO</name>
<feature type="domain" description="ESX-1 secretion-associated protein EspA/EspE-like" evidence="3">
    <location>
        <begin position="125"/>
        <end position="201"/>
    </location>
</feature>
<keyword evidence="2" id="KW-1133">Transmembrane helix</keyword>
<dbReference type="Pfam" id="PF18879">
    <property type="entry name" value="EspA_EspE"/>
    <property type="match status" value="1"/>
</dbReference>
<evidence type="ECO:0000256" key="1">
    <source>
        <dbReference type="SAM" id="MobiDB-lite"/>
    </source>
</evidence>
<dbReference type="InterPro" id="IPR043796">
    <property type="entry name" value="ESX-1_EspA/EspE-like"/>
</dbReference>
<dbReference type="AlphaFoldDB" id="A0A2K4YGK4"/>
<keyword evidence="5" id="KW-1185">Reference proteome</keyword>
<feature type="region of interest" description="Disordered" evidence="1">
    <location>
        <begin position="341"/>
        <end position="363"/>
    </location>
</feature>
<dbReference type="Proteomes" id="UP000236318">
    <property type="component" value="Unassembled WGS sequence"/>
</dbReference>
<feature type="transmembrane region" description="Helical" evidence="2">
    <location>
        <begin position="204"/>
        <end position="224"/>
    </location>
</feature>
<feature type="region of interest" description="Disordered" evidence="1">
    <location>
        <begin position="417"/>
        <end position="449"/>
    </location>
</feature>
<gene>
    <name evidence="4" type="ORF">MAAFP003_4603</name>
</gene>
<feature type="region of interest" description="Disordered" evidence="1">
    <location>
        <begin position="461"/>
        <end position="483"/>
    </location>
</feature>
<keyword evidence="2" id="KW-0812">Transmembrane</keyword>
<evidence type="ECO:0000256" key="2">
    <source>
        <dbReference type="SAM" id="Phobius"/>
    </source>
</evidence>
<feature type="non-terminal residue" evidence="4">
    <location>
        <position position="1"/>
    </location>
</feature>
<protein>
    <recommendedName>
        <fullName evidence="3">ESX-1 secretion-associated protein EspA/EspE-like domain-containing protein</fullName>
    </recommendedName>
</protein>
<proteinExistence type="predicted"/>
<keyword evidence="2" id="KW-0472">Membrane</keyword>
<reference evidence="4" key="1">
    <citation type="submission" date="2018-01" db="EMBL/GenBank/DDBJ databases">
        <authorList>
            <consortium name="Urmite Genomes"/>
        </authorList>
    </citation>
    <scope>NUCLEOTIDE SEQUENCE [LARGE SCALE GENOMIC DNA]</scope>
    <source>
        <strain evidence="4">AFP003</strain>
    </source>
</reference>
<accession>A0A2K4YGK4</accession>
<sequence>VTSSIAGSSYLASNFFDDAASVASAAGGAATTSSTYAWAMGIHDFGFITKSVISGIFAAIDGEWATAGLNFAAAGGKIAWFLKGHQYGFKETFEKAKKDALTPGAPTFILDMCLVWVGVMDFFGGVGTAEDGIEFKLGASLFETVQAQLELALADASRWKGAAAEAFKEQVTELLAIALEMEDLDRQTRDRIAEQADEVKRYHLIIASVLAGIVFAQGVAILLYKFLGPVSSFVFQMSFAATSIGMVIPAGKWEKTSSDGVKTQTRPLVDEYAAALARSEKLGGEFAGVVFPEAQQTTVGSFDSDMTGASALDGEAPTLASLAGMPGANISELQRVMLSTLSDEDSPTASPAEAPSVADDGTPVAASFGLPAALGRGMNRLVAMSGTAAEISSGLSKHLDVVDQVTSQVEKISGMAQDWQAAATPAEEDTPAQDAETAGAAAGSESAERAPVTFAVANAAPVTGPAPLAPQPTTIPIEAEADR</sequence>